<proteinExistence type="predicted"/>
<dbReference type="GO" id="GO:0008168">
    <property type="term" value="F:methyltransferase activity"/>
    <property type="evidence" value="ECO:0007669"/>
    <property type="project" value="UniProtKB-KW"/>
</dbReference>
<reference evidence="5" key="1">
    <citation type="journal article" date="2015" name="PeerJ">
        <title>First genomic representation of candidate bacterial phylum KSB3 points to enhanced environmental sensing as a trigger of wastewater bulking.</title>
        <authorList>
            <person name="Sekiguchi Y."/>
            <person name="Ohashi A."/>
            <person name="Parks D.H."/>
            <person name="Yamauchi T."/>
            <person name="Tyson G.W."/>
            <person name="Hugenholtz P."/>
        </authorList>
    </citation>
    <scope>NUCLEOTIDE SEQUENCE [LARGE SCALE GENOMIC DNA]</scope>
</reference>
<evidence type="ECO:0000256" key="1">
    <source>
        <dbReference type="ARBA" id="ARBA00001933"/>
    </source>
</evidence>
<dbReference type="GO" id="GO:0005737">
    <property type="term" value="C:cytoplasm"/>
    <property type="evidence" value="ECO:0007669"/>
    <property type="project" value="TreeGrafter"/>
</dbReference>
<feature type="domain" description="Serine hydroxymethyltransferase-like" evidence="4">
    <location>
        <begin position="8"/>
        <end position="382"/>
    </location>
</feature>
<name>A0A0S6W0X1_9BACT</name>
<dbReference type="EMBL" id="DF820459">
    <property type="protein sequence ID" value="GAK53344.1"/>
    <property type="molecule type" value="Genomic_DNA"/>
</dbReference>
<gene>
    <name evidence="5" type="ORF">U14_04609</name>
</gene>
<dbReference type="InterPro" id="IPR015422">
    <property type="entry name" value="PyrdxlP-dep_Trfase_small"/>
</dbReference>
<dbReference type="PANTHER" id="PTHR11680:SF35">
    <property type="entry name" value="SERINE HYDROXYMETHYLTRANSFERASE 1"/>
    <property type="match status" value="1"/>
</dbReference>
<dbReference type="NCBIfam" id="NF000586">
    <property type="entry name" value="PRK00011.1"/>
    <property type="match status" value="1"/>
</dbReference>
<dbReference type="GO" id="GO:0035999">
    <property type="term" value="P:tetrahydrofolate interconversion"/>
    <property type="evidence" value="ECO:0007669"/>
    <property type="project" value="InterPro"/>
</dbReference>
<protein>
    <submittedName>
        <fullName evidence="5">Serine hydroxymethyltransferase</fullName>
    </submittedName>
</protein>
<keyword evidence="2 3" id="KW-0663">Pyridoxal phosphate</keyword>
<dbReference type="PIRSF" id="PIRSF000412">
    <property type="entry name" value="SHMT"/>
    <property type="match status" value="1"/>
</dbReference>
<keyword evidence="6" id="KW-1185">Reference proteome</keyword>
<organism evidence="5">
    <name type="scientific">Candidatus Moduliflexus flocculans</name>
    <dbReference type="NCBI Taxonomy" id="1499966"/>
    <lineage>
        <taxon>Bacteria</taxon>
        <taxon>Candidatus Moduliflexota</taxon>
        <taxon>Candidatus Moduliflexia</taxon>
        <taxon>Candidatus Moduliflexales</taxon>
        <taxon>Candidatus Moduliflexaceae</taxon>
    </lineage>
</organism>
<feature type="modified residue" description="N6-(pyridoxal phosphate)lysine" evidence="3">
    <location>
        <position position="225"/>
    </location>
</feature>
<dbReference type="STRING" id="1499966.U14_04609"/>
<accession>A0A0S6W0X1</accession>
<keyword evidence="5" id="KW-0489">Methyltransferase</keyword>
<dbReference type="InterPro" id="IPR015424">
    <property type="entry name" value="PyrdxlP-dep_Trfase"/>
</dbReference>
<comment type="cofactor">
    <cofactor evidence="1 3">
        <name>pyridoxal 5'-phosphate</name>
        <dbReference type="ChEBI" id="CHEBI:597326"/>
    </cofactor>
</comment>
<keyword evidence="5" id="KW-0808">Transferase</keyword>
<evidence type="ECO:0000313" key="5">
    <source>
        <dbReference type="EMBL" id="GAK53344.1"/>
    </source>
</evidence>
<evidence type="ECO:0000313" key="6">
    <source>
        <dbReference type="Proteomes" id="UP000030700"/>
    </source>
</evidence>
<evidence type="ECO:0000259" key="4">
    <source>
        <dbReference type="Pfam" id="PF00464"/>
    </source>
</evidence>
<dbReference type="PANTHER" id="PTHR11680">
    <property type="entry name" value="SERINE HYDROXYMETHYLTRANSFERASE"/>
    <property type="match status" value="1"/>
</dbReference>
<dbReference type="GO" id="GO:0004372">
    <property type="term" value="F:glycine hydroxymethyltransferase activity"/>
    <property type="evidence" value="ECO:0007669"/>
    <property type="project" value="InterPro"/>
</dbReference>
<dbReference type="InterPro" id="IPR049943">
    <property type="entry name" value="Ser_HO-MeTrfase-like"/>
</dbReference>
<dbReference type="Gene3D" id="3.40.640.10">
    <property type="entry name" value="Type I PLP-dependent aspartate aminotransferase-like (Major domain)"/>
    <property type="match status" value="1"/>
</dbReference>
<dbReference type="AlphaFoldDB" id="A0A0S6W0X1"/>
<dbReference type="GO" id="GO:0019264">
    <property type="term" value="P:glycine biosynthetic process from serine"/>
    <property type="evidence" value="ECO:0007669"/>
    <property type="project" value="InterPro"/>
</dbReference>
<dbReference type="Gene3D" id="3.90.1150.10">
    <property type="entry name" value="Aspartate Aminotransferase, domain 1"/>
    <property type="match status" value="1"/>
</dbReference>
<dbReference type="InterPro" id="IPR015421">
    <property type="entry name" value="PyrdxlP-dep_Trfase_major"/>
</dbReference>
<dbReference type="GO" id="GO:0032259">
    <property type="term" value="P:methylation"/>
    <property type="evidence" value="ECO:0007669"/>
    <property type="project" value="UniProtKB-KW"/>
</dbReference>
<dbReference type="GO" id="GO:0030170">
    <property type="term" value="F:pyridoxal phosphate binding"/>
    <property type="evidence" value="ECO:0007669"/>
    <property type="project" value="InterPro"/>
</dbReference>
<dbReference type="InterPro" id="IPR001085">
    <property type="entry name" value="Ser_HO-MeTrfase"/>
</dbReference>
<dbReference type="InterPro" id="IPR039429">
    <property type="entry name" value="SHMT-like_dom"/>
</dbReference>
<dbReference type="HOGENOM" id="CLU_022477_2_1_0"/>
<evidence type="ECO:0000256" key="3">
    <source>
        <dbReference type="PIRSR" id="PIRSR000412-50"/>
    </source>
</evidence>
<dbReference type="CDD" id="cd00378">
    <property type="entry name" value="SHMT"/>
    <property type="match status" value="1"/>
</dbReference>
<dbReference type="SUPFAM" id="SSF53383">
    <property type="entry name" value="PLP-dependent transferases"/>
    <property type="match status" value="1"/>
</dbReference>
<dbReference type="Proteomes" id="UP000030700">
    <property type="component" value="Unassembled WGS sequence"/>
</dbReference>
<dbReference type="Pfam" id="PF00464">
    <property type="entry name" value="SHMT"/>
    <property type="match status" value="1"/>
</dbReference>
<evidence type="ECO:0000256" key="2">
    <source>
        <dbReference type="ARBA" id="ARBA00022898"/>
    </source>
</evidence>
<sequence length="414" mass="45917">MYEQNVIKIEELTQKQNVWRSSTINLIASENVLSQRARNLMASDFAHRYAEGHPGERYYQGTAMIDQIETSVTEAVKKLFHCRQADVRPISGNLTNDAVFSTFIKPGDVVMVNSTPGGGHISHHRAGSVGKYTSNIVNFPLAADGYHMDVDKAIEYAKALKPKVMVLGKSLFLFPEPVKELAEFCQKSKITLIYDGAHVLGLIAGGQFQDPLAEGAVILNGSTHKTFFGSQRGVVMSNFEDADWKKVDRATFPGASSNHHLHTLAVLGVAVYEMLEFGQEYAKQVIANAKCLGQKMYDRGFKVQAPEFGFTQSHQIAVDMSPFGNGAEAAKRLEDNNIITNFNLLPFEPLSNVTKPSGIRIGVQEMTRFGMKAAEMDTIADFFKQILMDGKSIAADVEAFRKQYQRVHYSFDSK</sequence>